<dbReference type="Gene3D" id="3.20.20.70">
    <property type="entry name" value="Aldolase class I"/>
    <property type="match status" value="1"/>
</dbReference>
<evidence type="ECO:0000256" key="10">
    <source>
        <dbReference type="RuleBase" id="RU003662"/>
    </source>
</evidence>
<feature type="active site" description="Proton acceptor" evidence="9">
    <location>
        <position position="51"/>
    </location>
</feature>
<keyword evidence="4 9" id="KW-0028">Amino-acid biosynthesis</keyword>
<sequence>MGKERIEQSFQEKQAAGQKLFIPYIMAGDGGLDILEDRINFLAKSGVAAVELGIPFSDPIADGPTIQAAGGRALANGTSLKAVLDQLQSFVAANTAVPIILMTYLNPIYNYGIEKFVADCEKSGVDGIIIPDLPMEEEELIAGVLQEHSIAFIRLVAMTSPKERMIEIAKRSEGFLYAVSVMGTTGARQSHGANVQDYLDTLKENSPVPVLAGFGVSSIEQAHELSAHCDGVIVGSRIVELFDQGQDEEVRKLIQGSIEVGVRR</sequence>
<evidence type="ECO:0000256" key="7">
    <source>
        <dbReference type="ARBA" id="ARBA00023239"/>
    </source>
</evidence>
<evidence type="ECO:0000256" key="5">
    <source>
        <dbReference type="ARBA" id="ARBA00022822"/>
    </source>
</evidence>
<dbReference type="InterPro" id="IPR013785">
    <property type="entry name" value="Aldolase_TIM"/>
</dbReference>
<name>A0A3D8PZ48_9BACI</name>
<dbReference type="EC" id="4.2.1.20" evidence="9"/>
<dbReference type="NCBIfam" id="TIGR00262">
    <property type="entry name" value="trpA"/>
    <property type="match status" value="1"/>
</dbReference>
<comment type="similarity">
    <text evidence="9 10">Belongs to the TrpA family.</text>
</comment>
<dbReference type="AlphaFoldDB" id="A0A3D8PZ48"/>
<dbReference type="InterPro" id="IPR002028">
    <property type="entry name" value="Trp_synthase_suA"/>
</dbReference>
<comment type="subunit">
    <text evidence="3 9">Tetramer of two alpha and two beta chains.</text>
</comment>
<keyword evidence="12" id="KW-1185">Reference proteome</keyword>
<dbReference type="SUPFAM" id="SSF51366">
    <property type="entry name" value="Ribulose-phoshate binding barrel"/>
    <property type="match status" value="1"/>
</dbReference>
<dbReference type="GO" id="GO:0004834">
    <property type="term" value="F:tryptophan synthase activity"/>
    <property type="evidence" value="ECO:0007669"/>
    <property type="project" value="UniProtKB-UniRule"/>
</dbReference>
<feature type="active site" description="Proton acceptor" evidence="9">
    <location>
        <position position="62"/>
    </location>
</feature>
<reference evidence="12" key="1">
    <citation type="submission" date="2017-11" db="EMBL/GenBank/DDBJ databases">
        <authorList>
            <person name="Zhu W."/>
        </authorList>
    </citation>
    <scope>NUCLEOTIDE SEQUENCE [LARGE SCALE GENOMIC DNA]</scope>
    <source>
        <strain evidence="12">CAU 1183</strain>
    </source>
</reference>
<evidence type="ECO:0000256" key="8">
    <source>
        <dbReference type="ARBA" id="ARBA00049047"/>
    </source>
</evidence>
<keyword evidence="5 9" id="KW-0822">Tryptophan biosynthesis</keyword>
<dbReference type="RefSeq" id="WP_115771711.1">
    <property type="nucleotide sequence ID" value="NZ_PIOC01000004.1"/>
</dbReference>
<dbReference type="EMBL" id="PIOC01000004">
    <property type="protein sequence ID" value="RDW21082.1"/>
    <property type="molecule type" value="Genomic_DNA"/>
</dbReference>
<evidence type="ECO:0000256" key="2">
    <source>
        <dbReference type="ARBA" id="ARBA00004733"/>
    </source>
</evidence>
<comment type="function">
    <text evidence="1 9">The alpha subunit is responsible for the aldol cleavage of indoleglycerol phosphate to indole and glyceraldehyde 3-phosphate.</text>
</comment>
<dbReference type="FunFam" id="3.20.20.70:FF:000037">
    <property type="entry name" value="Tryptophan synthase alpha chain"/>
    <property type="match status" value="1"/>
</dbReference>
<dbReference type="Proteomes" id="UP000257143">
    <property type="component" value="Unassembled WGS sequence"/>
</dbReference>
<dbReference type="InterPro" id="IPR018204">
    <property type="entry name" value="Trp_synthase_alpha_AS"/>
</dbReference>
<dbReference type="Pfam" id="PF00290">
    <property type="entry name" value="Trp_syntA"/>
    <property type="match status" value="1"/>
</dbReference>
<evidence type="ECO:0000313" key="12">
    <source>
        <dbReference type="Proteomes" id="UP000257143"/>
    </source>
</evidence>
<dbReference type="CDD" id="cd04724">
    <property type="entry name" value="Tryptophan_synthase_alpha"/>
    <property type="match status" value="1"/>
</dbReference>
<organism evidence="11 12">
    <name type="scientific">Oceanobacillus arenosus</name>
    <dbReference type="NCBI Taxonomy" id="1229153"/>
    <lineage>
        <taxon>Bacteria</taxon>
        <taxon>Bacillati</taxon>
        <taxon>Bacillota</taxon>
        <taxon>Bacilli</taxon>
        <taxon>Bacillales</taxon>
        <taxon>Bacillaceae</taxon>
        <taxon>Oceanobacillus</taxon>
    </lineage>
</organism>
<dbReference type="PANTHER" id="PTHR43406">
    <property type="entry name" value="TRYPTOPHAN SYNTHASE, ALPHA CHAIN"/>
    <property type="match status" value="1"/>
</dbReference>
<comment type="caution">
    <text evidence="11">The sequence shown here is derived from an EMBL/GenBank/DDBJ whole genome shotgun (WGS) entry which is preliminary data.</text>
</comment>
<evidence type="ECO:0000256" key="1">
    <source>
        <dbReference type="ARBA" id="ARBA00003365"/>
    </source>
</evidence>
<dbReference type="UniPathway" id="UPA00035">
    <property type="reaction ID" value="UER00044"/>
</dbReference>
<evidence type="ECO:0000256" key="4">
    <source>
        <dbReference type="ARBA" id="ARBA00022605"/>
    </source>
</evidence>
<dbReference type="InterPro" id="IPR011060">
    <property type="entry name" value="RibuloseP-bd_barrel"/>
</dbReference>
<protein>
    <recommendedName>
        <fullName evidence="9">Tryptophan synthase alpha chain</fullName>
        <ecNumber evidence="9">4.2.1.20</ecNumber>
    </recommendedName>
</protein>
<evidence type="ECO:0000313" key="11">
    <source>
        <dbReference type="EMBL" id="RDW21082.1"/>
    </source>
</evidence>
<keyword evidence="7 9" id="KW-0456">Lyase</keyword>
<comment type="pathway">
    <text evidence="2 9">Amino-acid biosynthesis; L-tryptophan biosynthesis; L-tryptophan from chorismate: step 5/5.</text>
</comment>
<dbReference type="GO" id="GO:0005829">
    <property type="term" value="C:cytosol"/>
    <property type="evidence" value="ECO:0007669"/>
    <property type="project" value="TreeGrafter"/>
</dbReference>
<comment type="catalytic activity">
    <reaction evidence="8 9">
        <text>(1S,2R)-1-C-(indol-3-yl)glycerol 3-phosphate + L-serine = D-glyceraldehyde 3-phosphate + L-tryptophan + H2O</text>
        <dbReference type="Rhea" id="RHEA:10532"/>
        <dbReference type="ChEBI" id="CHEBI:15377"/>
        <dbReference type="ChEBI" id="CHEBI:33384"/>
        <dbReference type="ChEBI" id="CHEBI:57912"/>
        <dbReference type="ChEBI" id="CHEBI:58866"/>
        <dbReference type="ChEBI" id="CHEBI:59776"/>
        <dbReference type="EC" id="4.2.1.20"/>
    </reaction>
</comment>
<keyword evidence="6 9" id="KW-0057">Aromatic amino acid biosynthesis</keyword>
<evidence type="ECO:0000256" key="3">
    <source>
        <dbReference type="ARBA" id="ARBA00011270"/>
    </source>
</evidence>
<proteinExistence type="inferred from homology"/>
<evidence type="ECO:0000256" key="6">
    <source>
        <dbReference type="ARBA" id="ARBA00023141"/>
    </source>
</evidence>
<dbReference type="PROSITE" id="PS00167">
    <property type="entry name" value="TRP_SYNTHASE_ALPHA"/>
    <property type="match status" value="1"/>
</dbReference>
<gene>
    <name evidence="9" type="primary">trpA</name>
    <name evidence="11" type="ORF">CWR48_03750</name>
</gene>
<dbReference type="HAMAP" id="MF_00131">
    <property type="entry name" value="Trp_synth_alpha"/>
    <property type="match status" value="1"/>
</dbReference>
<dbReference type="OrthoDB" id="9804578at2"/>
<evidence type="ECO:0000256" key="9">
    <source>
        <dbReference type="HAMAP-Rule" id="MF_00131"/>
    </source>
</evidence>
<dbReference type="PANTHER" id="PTHR43406:SF1">
    <property type="entry name" value="TRYPTOPHAN SYNTHASE ALPHA CHAIN, CHLOROPLASTIC"/>
    <property type="match status" value="1"/>
</dbReference>
<accession>A0A3D8PZ48</accession>